<dbReference type="InterPro" id="IPR013126">
    <property type="entry name" value="Hsp_70_fam"/>
</dbReference>
<dbReference type="OrthoDB" id="2401965at2759"/>
<reference evidence="4 5" key="1">
    <citation type="submission" date="2019-07" db="EMBL/GenBank/DDBJ databases">
        <title>Annotation for the trematode Paragonimus westermani.</title>
        <authorList>
            <person name="Choi Y.-J."/>
        </authorList>
    </citation>
    <scope>NUCLEOTIDE SEQUENCE [LARGE SCALE GENOMIC DNA]</scope>
    <source>
        <strain evidence="4">180907_Pwestermani</strain>
    </source>
</reference>
<comment type="caution">
    <text evidence="4">The sequence shown here is derived from an EMBL/GenBank/DDBJ whole genome shotgun (WGS) entry which is preliminary data.</text>
</comment>
<feature type="non-terminal residue" evidence="4">
    <location>
        <position position="65"/>
    </location>
</feature>
<proteinExistence type="inferred from homology"/>
<name>A0A8T0D7F6_9TREM</name>
<evidence type="ECO:0000256" key="3">
    <source>
        <dbReference type="ARBA" id="ARBA00022840"/>
    </source>
</evidence>
<dbReference type="FunFam" id="3.30.420.40:FF:000028">
    <property type="entry name" value="heat shock 70 kDa protein-like"/>
    <property type="match status" value="1"/>
</dbReference>
<dbReference type="Proteomes" id="UP000699462">
    <property type="component" value="Unassembled WGS sequence"/>
</dbReference>
<organism evidence="4 5">
    <name type="scientific">Paragonimus westermani</name>
    <dbReference type="NCBI Taxonomy" id="34504"/>
    <lineage>
        <taxon>Eukaryota</taxon>
        <taxon>Metazoa</taxon>
        <taxon>Spiralia</taxon>
        <taxon>Lophotrochozoa</taxon>
        <taxon>Platyhelminthes</taxon>
        <taxon>Trematoda</taxon>
        <taxon>Digenea</taxon>
        <taxon>Plagiorchiida</taxon>
        <taxon>Troglotremata</taxon>
        <taxon>Troglotrematidae</taxon>
        <taxon>Paragonimus</taxon>
    </lineage>
</organism>
<keyword evidence="5" id="KW-1185">Reference proteome</keyword>
<dbReference type="GO" id="GO:0005524">
    <property type="term" value="F:ATP binding"/>
    <property type="evidence" value="ECO:0007669"/>
    <property type="project" value="UniProtKB-KW"/>
</dbReference>
<dbReference type="EMBL" id="JTDF01018916">
    <property type="protein sequence ID" value="KAF8562591.1"/>
    <property type="molecule type" value="Genomic_DNA"/>
</dbReference>
<evidence type="ECO:0000313" key="5">
    <source>
        <dbReference type="Proteomes" id="UP000699462"/>
    </source>
</evidence>
<keyword evidence="3" id="KW-0067">ATP-binding</keyword>
<dbReference type="GO" id="GO:0140662">
    <property type="term" value="F:ATP-dependent protein folding chaperone"/>
    <property type="evidence" value="ECO:0007669"/>
    <property type="project" value="InterPro"/>
</dbReference>
<dbReference type="AlphaFoldDB" id="A0A8T0D7F6"/>
<sequence length="65" mass="7064">MGEKMTFLAEEISALILTELKEVAEGYLGKNVSDVAVTVPAYFDDSQRQATKGAETIAGMNFLHI</sequence>
<protein>
    <submittedName>
        <fullName evidence="4">Uncharacterized protein</fullName>
    </submittedName>
</protein>
<dbReference type="Pfam" id="PF00012">
    <property type="entry name" value="HSP70"/>
    <property type="match status" value="1"/>
</dbReference>
<comment type="similarity">
    <text evidence="1">Belongs to the heat shock protein 70 family.</text>
</comment>
<dbReference type="PANTHER" id="PTHR19375">
    <property type="entry name" value="HEAT SHOCK PROTEIN 70KDA"/>
    <property type="match status" value="1"/>
</dbReference>
<gene>
    <name evidence="4" type="ORF">P879_12010</name>
</gene>
<evidence type="ECO:0000313" key="4">
    <source>
        <dbReference type="EMBL" id="KAF8562591.1"/>
    </source>
</evidence>
<evidence type="ECO:0000256" key="1">
    <source>
        <dbReference type="ARBA" id="ARBA00007381"/>
    </source>
</evidence>
<dbReference type="InterPro" id="IPR043129">
    <property type="entry name" value="ATPase_NBD"/>
</dbReference>
<keyword evidence="2" id="KW-0547">Nucleotide-binding</keyword>
<dbReference type="Gene3D" id="3.30.420.40">
    <property type="match status" value="1"/>
</dbReference>
<evidence type="ECO:0000256" key="2">
    <source>
        <dbReference type="ARBA" id="ARBA00022741"/>
    </source>
</evidence>
<dbReference type="SUPFAM" id="SSF53067">
    <property type="entry name" value="Actin-like ATPase domain"/>
    <property type="match status" value="1"/>
</dbReference>
<accession>A0A8T0D7F6</accession>